<evidence type="ECO:0000313" key="2">
    <source>
        <dbReference type="Proteomes" id="UP001219525"/>
    </source>
</evidence>
<accession>A0AAD6YIA0</accession>
<dbReference type="EMBL" id="JARJCW010000007">
    <property type="protein sequence ID" value="KAJ7222090.1"/>
    <property type="molecule type" value="Genomic_DNA"/>
</dbReference>
<proteinExistence type="predicted"/>
<sequence length="237" mass="26305">MPLGVHCSNYWNRALVLRPQWRTTTHFRRQLSTTRNLEHPAGCRCSGTYIRHGTSAARRLAAACTTSAATRNVDEYESVLLFAAVVVHPSLGATDVLVTPPLAVRYETGRSRCLHEVKLSNGARTSSPSRRLIFCAAAHEAWSNSMLTDAGTIMYTFGVCPVALRSYLATFVNICWGLGQVIDIRFIKSCWRARGGWCAAEAWMRCAPLEMMPAKDKVRGEARAARRAGTTSTKRWI</sequence>
<keyword evidence="2" id="KW-1185">Reference proteome</keyword>
<comment type="caution">
    <text evidence="1">The sequence shown here is derived from an EMBL/GenBank/DDBJ whole genome shotgun (WGS) entry which is preliminary data.</text>
</comment>
<dbReference type="AlphaFoldDB" id="A0AAD6YIA0"/>
<evidence type="ECO:0000313" key="1">
    <source>
        <dbReference type="EMBL" id="KAJ7222090.1"/>
    </source>
</evidence>
<organism evidence="1 2">
    <name type="scientific">Mycena pura</name>
    <dbReference type="NCBI Taxonomy" id="153505"/>
    <lineage>
        <taxon>Eukaryota</taxon>
        <taxon>Fungi</taxon>
        <taxon>Dikarya</taxon>
        <taxon>Basidiomycota</taxon>
        <taxon>Agaricomycotina</taxon>
        <taxon>Agaricomycetes</taxon>
        <taxon>Agaricomycetidae</taxon>
        <taxon>Agaricales</taxon>
        <taxon>Marasmiineae</taxon>
        <taxon>Mycenaceae</taxon>
        <taxon>Mycena</taxon>
    </lineage>
</organism>
<protein>
    <submittedName>
        <fullName evidence="1">Uncharacterized protein</fullName>
    </submittedName>
</protein>
<name>A0AAD6YIA0_9AGAR</name>
<reference evidence="1" key="1">
    <citation type="submission" date="2023-03" db="EMBL/GenBank/DDBJ databases">
        <title>Massive genome expansion in bonnet fungi (Mycena s.s.) driven by repeated elements and novel gene families across ecological guilds.</title>
        <authorList>
            <consortium name="Lawrence Berkeley National Laboratory"/>
            <person name="Harder C.B."/>
            <person name="Miyauchi S."/>
            <person name="Viragh M."/>
            <person name="Kuo A."/>
            <person name="Thoen E."/>
            <person name="Andreopoulos B."/>
            <person name="Lu D."/>
            <person name="Skrede I."/>
            <person name="Drula E."/>
            <person name="Henrissat B."/>
            <person name="Morin E."/>
            <person name="Kohler A."/>
            <person name="Barry K."/>
            <person name="LaButti K."/>
            <person name="Morin E."/>
            <person name="Salamov A."/>
            <person name="Lipzen A."/>
            <person name="Mereny Z."/>
            <person name="Hegedus B."/>
            <person name="Baldrian P."/>
            <person name="Stursova M."/>
            <person name="Weitz H."/>
            <person name="Taylor A."/>
            <person name="Grigoriev I.V."/>
            <person name="Nagy L.G."/>
            <person name="Martin F."/>
            <person name="Kauserud H."/>
        </authorList>
    </citation>
    <scope>NUCLEOTIDE SEQUENCE</scope>
    <source>
        <strain evidence="1">9144</strain>
    </source>
</reference>
<gene>
    <name evidence="1" type="ORF">GGX14DRAFT_387927</name>
</gene>
<dbReference type="Proteomes" id="UP001219525">
    <property type="component" value="Unassembled WGS sequence"/>
</dbReference>